<keyword evidence="3" id="KW-1185">Reference proteome</keyword>
<sequence length="439" mass="49301">MKNIRLILVFLSSILGQQSFGKDTREAFERGLFHRAQDALTRVIVSDIFSPPVASRIYVYAHVAAYETLIQFKPTAYQSMTGQLRGLSLSPIQKTSHAQAGLAATEALLVVGRSLVFSEQALEEEAALLWKQAQQQGYTTEEIRASKVMGQQMAQQIMAWAGTDQYKQTRSLRRYTPLKKEGSWLPTPPGYLPAVEPYWGRIKPMVLDSSSQYHLSAPPAYSISPESAFYRSAQEVLQLGLNLTEEQRLIANYWDCNPFFLHTQGHMNFGSKKLSPNGHWMSIVGQVARQRNADLYHTSAAYVLTALAMFDGFITCWQDKYVYHVIRPETYINAHINESWKPILQTPPFPEYPSGHSVISSAAAVILNQVFGPQIAFHDSTEVPYGLPVRHFASFTQAAQEAAISRLYGGIHYREAIENGQKQGLAVGQAVLRKVKWKK</sequence>
<dbReference type="CDD" id="cd03398">
    <property type="entry name" value="PAP2_haloperoxidase"/>
    <property type="match status" value="1"/>
</dbReference>
<proteinExistence type="predicted"/>
<dbReference type="Gene3D" id="1.10.606.20">
    <property type="match status" value="1"/>
</dbReference>
<feature type="domain" description="Phosphatidic acid phosphatase type 2/haloperoxidase" evidence="1">
    <location>
        <begin position="303"/>
        <end position="437"/>
    </location>
</feature>
<dbReference type="InterPro" id="IPR036938">
    <property type="entry name" value="PAP2/HPO_sf"/>
</dbReference>
<dbReference type="EMBL" id="PTRA01000004">
    <property type="protein sequence ID" value="PQA55583.1"/>
    <property type="molecule type" value="Genomic_DNA"/>
</dbReference>
<gene>
    <name evidence="2" type="ORF">C5O19_19390</name>
</gene>
<dbReference type="PANTHER" id="PTHR34599">
    <property type="entry name" value="PEROXIDASE-RELATED"/>
    <property type="match status" value="1"/>
</dbReference>
<dbReference type="PANTHER" id="PTHR34599:SF2">
    <property type="entry name" value="TRAF-TYPE DOMAIN-CONTAINING PROTEIN"/>
    <property type="match status" value="1"/>
</dbReference>
<evidence type="ECO:0000313" key="2">
    <source>
        <dbReference type="EMBL" id="PQA55583.1"/>
    </source>
</evidence>
<dbReference type="InterPro" id="IPR000326">
    <property type="entry name" value="PAP2/HPO"/>
</dbReference>
<evidence type="ECO:0000313" key="3">
    <source>
        <dbReference type="Proteomes" id="UP000239590"/>
    </source>
</evidence>
<protein>
    <submittedName>
        <fullName evidence="2">Phosphatidic acid phosphatase</fullName>
    </submittedName>
</protein>
<organism evidence="2 3">
    <name type="scientific">Siphonobacter curvatus</name>
    <dbReference type="NCBI Taxonomy" id="2094562"/>
    <lineage>
        <taxon>Bacteria</taxon>
        <taxon>Pseudomonadati</taxon>
        <taxon>Bacteroidota</taxon>
        <taxon>Cytophagia</taxon>
        <taxon>Cytophagales</taxon>
        <taxon>Cytophagaceae</taxon>
        <taxon>Siphonobacter</taxon>
    </lineage>
</organism>
<comment type="caution">
    <text evidence="2">The sequence shown here is derived from an EMBL/GenBank/DDBJ whole genome shotgun (WGS) entry which is preliminary data.</text>
</comment>
<dbReference type="InterPro" id="IPR052559">
    <property type="entry name" value="V-haloperoxidase"/>
</dbReference>
<dbReference type="SUPFAM" id="SSF48317">
    <property type="entry name" value="Acid phosphatase/Vanadium-dependent haloperoxidase"/>
    <property type="match status" value="1"/>
</dbReference>
<dbReference type="Proteomes" id="UP000239590">
    <property type="component" value="Unassembled WGS sequence"/>
</dbReference>
<name>A0A2S7II20_9BACT</name>
<dbReference type="Pfam" id="PF01569">
    <property type="entry name" value="PAP2"/>
    <property type="match status" value="1"/>
</dbReference>
<evidence type="ECO:0000259" key="1">
    <source>
        <dbReference type="Pfam" id="PF01569"/>
    </source>
</evidence>
<accession>A0A2S7II20</accession>
<dbReference type="OrthoDB" id="7793240at2"/>
<reference evidence="3" key="1">
    <citation type="submission" date="2018-02" db="EMBL/GenBank/DDBJ databases">
        <title>Genome sequencing of Solimonas sp. HR-BB.</title>
        <authorList>
            <person name="Lee Y."/>
            <person name="Jeon C.O."/>
        </authorList>
    </citation>
    <scope>NUCLEOTIDE SEQUENCE [LARGE SCALE GENOMIC DNA]</scope>
    <source>
        <strain evidence="3">HR-U</strain>
    </source>
</reference>
<dbReference type="AlphaFoldDB" id="A0A2S7II20"/>
<dbReference type="RefSeq" id="WP_104715045.1">
    <property type="nucleotide sequence ID" value="NZ_PTRA01000004.1"/>
</dbReference>